<dbReference type="Proteomes" id="UP001233535">
    <property type="component" value="Unassembled WGS sequence"/>
</dbReference>
<gene>
    <name evidence="2" type="ORF">P8609_00485</name>
</gene>
<dbReference type="EMBL" id="JARUHG010000001">
    <property type="protein sequence ID" value="MDR0181447.1"/>
    <property type="molecule type" value="Genomic_DNA"/>
</dbReference>
<name>A0ABU1CBK7_9GAMM</name>
<organism evidence="2 3">
    <name type="scientific">Lysobacter arvi</name>
    <dbReference type="NCBI Taxonomy" id="3038776"/>
    <lineage>
        <taxon>Bacteria</taxon>
        <taxon>Pseudomonadati</taxon>
        <taxon>Pseudomonadota</taxon>
        <taxon>Gammaproteobacteria</taxon>
        <taxon>Lysobacterales</taxon>
        <taxon>Lysobacteraceae</taxon>
        <taxon>Lysobacter</taxon>
    </lineage>
</organism>
<dbReference type="NCBIfam" id="TIGR02532">
    <property type="entry name" value="IV_pilin_GFxxxE"/>
    <property type="match status" value="1"/>
</dbReference>
<proteinExistence type="predicted"/>
<dbReference type="InterPro" id="IPR012902">
    <property type="entry name" value="N_methyl_site"/>
</dbReference>
<evidence type="ECO:0000313" key="2">
    <source>
        <dbReference type="EMBL" id="MDR0181447.1"/>
    </source>
</evidence>
<dbReference type="RefSeq" id="WP_309260637.1">
    <property type="nucleotide sequence ID" value="NZ_JARUHG010000001.1"/>
</dbReference>
<feature type="region of interest" description="Disordered" evidence="1">
    <location>
        <begin position="110"/>
        <end position="138"/>
    </location>
</feature>
<evidence type="ECO:0000313" key="3">
    <source>
        <dbReference type="Proteomes" id="UP001233535"/>
    </source>
</evidence>
<keyword evidence="3" id="KW-1185">Reference proteome</keyword>
<dbReference type="SUPFAM" id="SSF54523">
    <property type="entry name" value="Pili subunits"/>
    <property type="match status" value="1"/>
</dbReference>
<sequence length="159" mass="17671">MSRARTAGFSFIELMASLAIMAVLLLIAVPTARMATQRHKETELRSALAQIRGAIDRYKKAAEQGRIEIAIGASGYPPDLAVLVEGVDDISSPDRRRLYFLRRLPRDPFDTRSDVPPEETWGLRSYESPPDDPAEGDDVFDVYSLSEGVALNGAAYREW</sequence>
<dbReference type="Gene3D" id="3.30.700.10">
    <property type="entry name" value="Glycoprotein, Type 4 Pilin"/>
    <property type="match status" value="1"/>
</dbReference>
<dbReference type="Pfam" id="PF07963">
    <property type="entry name" value="N_methyl"/>
    <property type="match status" value="1"/>
</dbReference>
<feature type="compositionally biased region" description="Acidic residues" evidence="1">
    <location>
        <begin position="129"/>
        <end position="138"/>
    </location>
</feature>
<protein>
    <submittedName>
        <fullName evidence="2">Type II secretion system protein</fullName>
    </submittedName>
</protein>
<evidence type="ECO:0000256" key="1">
    <source>
        <dbReference type="SAM" id="MobiDB-lite"/>
    </source>
</evidence>
<reference evidence="2 3" key="1">
    <citation type="submission" date="2023-04" db="EMBL/GenBank/DDBJ databases">
        <title>Lysobacter sp. strain UC isolated from soil sample.</title>
        <authorList>
            <person name="Choksket S."/>
            <person name="Harshvardhan F."/>
            <person name="Rana R."/>
            <person name="Patil P.B."/>
            <person name="Korpole S."/>
        </authorList>
    </citation>
    <scope>NUCLEOTIDE SEQUENCE [LARGE SCALE GENOMIC DNA]</scope>
    <source>
        <strain evidence="2 3">UC</strain>
    </source>
</reference>
<dbReference type="InterPro" id="IPR045584">
    <property type="entry name" value="Pilin-like"/>
</dbReference>
<comment type="caution">
    <text evidence="2">The sequence shown here is derived from an EMBL/GenBank/DDBJ whole genome shotgun (WGS) entry which is preliminary data.</text>
</comment>
<accession>A0ABU1CBK7</accession>